<evidence type="ECO:0000256" key="1">
    <source>
        <dbReference type="SAM" id="SignalP"/>
    </source>
</evidence>
<gene>
    <name evidence="2" type="ORF">JF625_07140</name>
</gene>
<evidence type="ECO:0000313" key="2">
    <source>
        <dbReference type="EMBL" id="MBW8724914.1"/>
    </source>
</evidence>
<sequence>MTLHRSLLRLLAFALPCIGLFAGAPAQAAGSYRTSGDCDGFPKVSLRTPDGLCVGLVSAC</sequence>
<feature type="chain" id="PRO_5037790789" evidence="1">
    <location>
        <begin position="29"/>
        <end position="60"/>
    </location>
</feature>
<evidence type="ECO:0000313" key="3">
    <source>
        <dbReference type="Proteomes" id="UP000700706"/>
    </source>
</evidence>
<dbReference type="Proteomes" id="UP000700706">
    <property type="component" value="Unassembled WGS sequence"/>
</dbReference>
<keyword evidence="1" id="KW-0732">Signal</keyword>
<name>A0A952KJQ6_9PROT</name>
<comment type="caution">
    <text evidence="2">The sequence shown here is derived from an EMBL/GenBank/DDBJ whole genome shotgun (WGS) entry which is preliminary data.</text>
</comment>
<protein>
    <submittedName>
        <fullName evidence="2">Uncharacterized protein</fullName>
    </submittedName>
</protein>
<organism evidence="2 3">
    <name type="scientific">Inquilinus limosus</name>
    <dbReference type="NCBI Taxonomy" id="171674"/>
    <lineage>
        <taxon>Bacteria</taxon>
        <taxon>Pseudomonadati</taxon>
        <taxon>Pseudomonadota</taxon>
        <taxon>Alphaproteobacteria</taxon>
        <taxon>Rhodospirillales</taxon>
        <taxon>Rhodospirillaceae</taxon>
        <taxon>Inquilinus</taxon>
    </lineage>
</organism>
<dbReference type="EMBL" id="JAEKLZ010000152">
    <property type="protein sequence ID" value="MBW8724914.1"/>
    <property type="molecule type" value="Genomic_DNA"/>
</dbReference>
<dbReference type="AlphaFoldDB" id="A0A952KJQ6"/>
<reference evidence="2" key="1">
    <citation type="submission" date="2020-06" db="EMBL/GenBank/DDBJ databases">
        <title>Stable isotope informed genome-resolved metagenomics uncovers potential trophic interactions in rhizosphere soil.</title>
        <authorList>
            <person name="Starr E.P."/>
            <person name="Shi S."/>
            <person name="Blazewicz S.J."/>
            <person name="Koch B.J."/>
            <person name="Probst A.J."/>
            <person name="Hungate B.A."/>
            <person name="Pett-Ridge J."/>
            <person name="Firestone M.K."/>
            <person name="Banfield J.F."/>
        </authorList>
    </citation>
    <scope>NUCLEOTIDE SEQUENCE</scope>
    <source>
        <strain evidence="2">YM_69_17</strain>
    </source>
</reference>
<proteinExistence type="predicted"/>
<feature type="signal peptide" evidence="1">
    <location>
        <begin position="1"/>
        <end position="28"/>
    </location>
</feature>
<accession>A0A952KJQ6</accession>